<evidence type="ECO:0000256" key="9">
    <source>
        <dbReference type="PROSITE-ProRule" id="PRU01248"/>
    </source>
</evidence>
<evidence type="ECO:0000256" key="2">
    <source>
        <dbReference type="ARBA" id="ARBA00022490"/>
    </source>
</evidence>
<dbReference type="GO" id="GO:0051301">
    <property type="term" value="P:cell division"/>
    <property type="evidence" value="ECO:0007669"/>
    <property type="project" value="UniProtKB-KW"/>
</dbReference>
<dbReference type="InterPro" id="IPR010998">
    <property type="entry name" value="Integrase_recombinase_N"/>
</dbReference>
<evidence type="ECO:0000259" key="11">
    <source>
        <dbReference type="PROSITE" id="PS51900"/>
    </source>
</evidence>
<evidence type="ECO:0000256" key="7">
    <source>
        <dbReference type="ARBA" id="ARBA00023172"/>
    </source>
</evidence>
<dbReference type="PANTHER" id="PTHR30349:SF77">
    <property type="entry name" value="TYROSINE RECOMBINASE XERC"/>
    <property type="match status" value="1"/>
</dbReference>
<dbReference type="InterPro" id="IPR002104">
    <property type="entry name" value="Integrase_catalytic"/>
</dbReference>
<proteinExistence type="predicted"/>
<dbReference type="AlphaFoldDB" id="A0A9W6GL61"/>
<comment type="caution">
    <text evidence="12">The sequence shown here is derived from an EMBL/GenBank/DDBJ whole genome shotgun (WGS) entry which is preliminary data.</text>
</comment>
<evidence type="ECO:0000256" key="3">
    <source>
        <dbReference type="ARBA" id="ARBA00022618"/>
    </source>
</evidence>
<protein>
    <submittedName>
        <fullName evidence="12">Integrase</fullName>
    </submittedName>
</protein>
<reference evidence="12" key="1">
    <citation type="submission" date="2022-12" db="EMBL/GenBank/DDBJ databases">
        <title>Reference genome sequencing for broad-spectrum identification of bacterial and archaeal isolates by mass spectrometry.</title>
        <authorList>
            <person name="Sekiguchi Y."/>
            <person name="Tourlousse D.M."/>
        </authorList>
    </citation>
    <scope>NUCLEOTIDE SEQUENCE</scope>
    <source>
        <strain evidence="12">10succ1</strain>
    </source>
</reference>
<comment type="subcellular location">
    <subcellularLocation>
        <location evidence="1">Cytoplasm</location>
    </subcellularLocation>
</comment>
<keyword evidence="2" id="KW-0963">Cytoplasm</keyword>
<dbReference type="Gene3D" id="1.10.150.130">
    <property type="match status" value="1"/>
</dbReference>
<dbReference type="InterPro" id="IPR044068">
    <property type="entry name" value="CB"/>
</dbReference>
<dbReference type="EMBL" id="BSDY01000006">
    <property type="protein sequence ID" value="GLI56185.1"/>
    <property type="molecule type" value="Genomic_DNA"/>
</dbReference>
<evidence type="ECO:0000256" key="4">
    <source>
        <dbReference type="ARBA" id="ARBA00022829"/>
    </source>
</evidence>
<evidence type="ECO:0000256" key="1">
    <source>
        <dbReference type="ARBA" id="ARBA00004496"/>
    </source>
</evidence>
<dbReference type="SUPFAM" id="SSF56349">
    <property type="entry name" value="DNA breaking-rejoining enzymes"/>
    <property type="match status" value="1"/>
</dbReference>
<dbReference type="PROSITE" id="PS51900">
    <property type="entry name" value="CB"/>
    <property type="match status" value="1"/>
</dbReference>
<sequence>MGGQLLKLIKDFIYYEEFGQGKSINTIKSFKRDLGQLREYLEGLGRDIAPEEIDEMMLRGFLMELQRENIGKRSLNRKLSSLRGFFKYLKGQGVIEKNPTLLLTGPSFHTKQPEILTLAEVNALREVIDTKKANGLRDRLIVELLYSSGIRANELLALSENLFDLERRQLKVASGKQPRMVFFSERAREYYIRYIEAKKEKYRGKYTPDILFVNGSGTRLSDRSLRRIIDRYVKRAGIEKEISPHTFRHTFGVYMMEHGMEILYLQELMGHVSIESTRVYEEMVGKPKILKGYGNWGDKDESI</sequence>
<dbReference type="GO" id="GO:0006310">
    <property type="term" value="P:DNA recombination"/>
    <property type="evidence" value="ECO:0007669"/>
    <property type="project" value="UniProtKB-KW"/>
</dbReference>
<dbReference type="PANTHER" id="PTHR30349">
    <property type="entry name" value="PHAGE INTEGRASE-RELATED"/>
    <property type="match status" value="1"/>
</dbReference>
<dbReference type="GO" id="GO:0015074">
    <property type="term" value="P:DNA integration"/>
    <property type="evidence" value="ECO:0007669"/>
    <property type="project" value="UniProtKB-KW"/>
</dbReference>
<dbReference type="Pfam" id="PF00589">
    <property type="entry name" value="Phage_integrase"/>
    <property type="match status" value="1"/>
</dbReference>
<keyword evidence="3" id="KW-0132">Cell division</keyword>
<keyword evidence="5" id="KW-0229">DNA integration</keyword>
<keyword evidence="4" id="KW-0159">Chromosome partition</keyword>
<evidence type="ECO:0000256" key="5">
    <source>
        <dbReference type="ARBA" id="ARBA00022908"/>
    </source>
</evidence>
<gene>
    <name evidence="12" type="ORF">PM10SUCC1_16990</name>
</gene>
<dbReference type="InterPro" id="IPR004107">
    <property type="entry name" value="Integrase_SAM-like_N"/>
</dbReference>
<keyword evidence="6 9" id="KW-0238">DNA-binding</keyword>
<dbReference type="PROSITE" id="PS51898">
    <property type="entry name" value="TYR_RECOMBINASE"/>
    <property type="match status" value="1"/>
</dbReference>
<accession>A0A9W6GL61</accession>
<dbReference type="RefSeq" id="WP_281835136.1">
    <property type="nucleotide sequence ID" value="NZ_BSDY01000006.1"/>
</dbReference>
<dbReference type="InterPro" id="IPR011010">
    <property type="entry name" value="DNA_brk_join_enz"/>
</dbReference>
<organism evidence="12 13">
    <name type="scientific">Propionigenium maris DSM 9537</name>
    <dbReference type="NCBI Taxonomy" id="1123000"/>
    <lineage>
        <taxon>Bacteria</taxon>
        <taxon>Fusobacteriati</taxon>
        <taxon>Fusobacteriota</taxon>
        <taxon>Fusobacteriia</taxon>
        <taxon>Fusobacteriales</taxon>
        <taxon>Fusobacteriaceae</taxon>
        <taxon>Propionigenium</taxon>
    </lineage>
</organism>
<evidence type="ECO:0000256" key="8">
    <source>
        <dbReference type="ARBA" id="ARBA00023306"/>
    </source>
</evidence>
<evidence type="ECO:0000256" key="6">
    <source>
        <dbReference type="ARBA" id="ARBA00023125"/>
    </source>
</evidence>
<dbReference type="Gene3D" id="1.10.443.10">
    <property type="entry name" value="Intergrase catalytic core"/>
    <property type="match status" value="1"/>
</dbReference>
<dbReference type="Proteomes" id="UP001144471">
    <property type="component" value="Unassembled WGS sequence"/>
</dbReference>
<feature type="domain" description="Tyr recombinase" evidence="10">
    <location>
        <begin position="111"/>
        <end position="294"/>
    </location>
</feature>
<dbReference type="GO" id="GO:0003677">
    <property type="term" value="F:DNA binding"/>
    <property type="evidence" value="ECO:0007669"/>
    <property type="project" value="UniProtKB-UniRule"/>
</dbReference>
<dbReference type="InterPro" id="IPR050090">
    <property type="entry name" value="Tyrosine_recombinase_XerCD"/>
</dbReference>
<keyword evidence="8" id="KW-0131">Cell cycle</keyword>
<keyword evidence="13" id="KW-1185">Reference proteome</keyword>
<evidence type="ECO:0000259" key="10">
    <source>
        <dbReference type="PROSITE" id="PS51898"/>
    </source>
</evidence>
<dbReference type="GO" id="GO:0007059">
    <property type="term" value="P:chromosome segregation"/>
    <property type="evidence" value="ECO:0007669"/>
    <property type="project" value="UniProtKB-KW"/>
</dbReference>
<evidence type="ECO:0000313" key="12">
    <source>
        <dbReference type="EMBL" id="GLI56185.1"/>
    </source>
</evidence>
<evidence type="ECO:0000313" key="13">
    <source>
        <dbReference type="Proteomes" id="UP001144471"/>
    </source>
</evidence>
<dbReference type="InterPro" id="IPR013762">
    <property type="entry name" value="Integrase-like_cat_sf"/>
</dbReference>
<feature type="domain" description="Core-binding (CB)" evidence="11">
    <location>
        <begin position="3"/>
        <end position="90"/>
    </location>
</feature>
<name>A0A9W6GL61_9FUSO</name>
<keyword evidence="7" id="KW-0233">DNA recombination</keyword>
<dbReference type="Pfam" id="PF02899">
    <property type="entry name" value="Phage_int_SAM_1"/>
    <property type="match status" value="1"/>
</dbReference>
<dbReference type="GO" id="GO:0005737">
    <property type="term" value="C:cytoplasm"/>
    <property type="evidence" value="ECO:0007669"/>
    <property type="project" value="UniProtKB-SubCell"/>
</dbReference>